<feature type="domain" description="Malectin" evidence="14">
    <location>
        <begin position="344"/>
        <end position="528"/>
    </location>
</feature>
<dbReference type="PANTHER" id="PTHR48006">
    <property type="entry name" value="LEUCINE-RICH REPEAT-CONTAINING PROTEIN DDB_G0281931-RELATED"/>
    <property type="match status" value="1"/>
</dbReference>
<keyword evidence="9" id="KW-0067">ATP-binding</keyword>
<evidence type="ECO:0000256" key="8">
    <source>
        <dbReference type="ARBA" id="ARBA00022741"/>
    </source>
</evidence>
<proteinExistence type="predicted"/>
<dbReference type="Proteomes" id="UP000515123">
    <property type="component" value="Linkage group 6"/>
</dbReference>
<feature type="transmembrane region" description="Helical" evidence="12">
    <location>
        <begin position="551"/>
        <end position="571"/>
    </location>
</feature>
<dbReference type="Pfam" id="PF00560">
    <property type="entry name" value="LRR_1"/>
    <property type="match status" value="3"/>
</dbReference>
<evidence type="ECO:0000256" key="2">
    <source>
        <dbReference type="ARBA" id="ARBA00012513"/>
    </source>
</evidence>
<keyword evidence="3" id="KW-0597">Phosphoprotein</keyword>
<dbReference type="InterPro" id="IPR021720">
    <property type="entry name" value="Malectin_dom"/>
</dbReference>
<reference evidence="16" key="2">
    <citation type="submission" date="2025-08" db="UniProtKB">
        <authorList>
            <consortium name="RefSeq"/>
        </authorList>
    </citation>
    <scope>IDENTIFICATION</scope>
    <source>
        <tissue evidence="16">Leaf</tissue>
    </source>
</reference>
<evidence type="ECO:0000313" key="15">
    <source>
        <dbReference type="Proteomes" id="UP000515123"/>
    </source>
</evidence>
<dbReference type="EC" id="2.7.11.1" evidence="2"/>
<evidence type="ECO:0000256" key="3">
    <source>
        <dbReference type="ARBA" id="ARBA00022553"/>
    </source>
</evidence>
<keyword evidence="4" id="KW-0433">Leucine-rich repeat</keyword>
<evidence type="ECO:0000256" key="6">
    <source>
        <dbReference type="ARBA" id="ARBA00022729"/>
    </source>
</evidence>
<dbReference type="GO" id="GO:0004674">
    <property type="term" value="F:protein serine/threonine kinase activity"/>
    <property type="evidence" value="ECO:0007669"/>
    <property type="project" value="UniProtKB-EC"/>
</dbReference>
<keyword evidence="7" id="KW-0677">Repeat</keyword>
<keyword evidence="10 12" id="KW-0472">Membrane</keyword>
<dbReference type="Gene3D" id="3.80.10.10">
    <property type="entry name" value="Ribonuclease Inhibitor"/>
    <property type="match status" value="2"/>
</dbReference>
<keyword evidence="8" id="KW-0547">Nucleotide-binding</keyword>
<keyword evidence="6 13" id="KW-0732">Signal</keyword>
<keyword evidence="5" id="KW-0808">Transferase</keyword>
<name>A0A6P5F0R6_ANACO</name>
<keyword evidence="12" id="KW-0812">Transmembrane</keyword>
<evidence type="ECO:0000313" key="16">
    <source>
        <dbReference type="RefSeq" id="XP_020089701.1"/>
    </source>
</evidence>
<dbReference type="FunFam" id="3.80.10.10:FF:000400">
    <property type="entry name" value="Nuclear pore complex protein NUP107"/>
    <property type="match status" value="1"/>
</dbReference>
<dbReference type="Pfam" id="PF11721">
    <property type="entry name" value="Malectin"/>
    <property type="match status" value="1"/>
</dbReference>
<keyword evidence="12" id="KW-1133">Transmembrane helix</keyword>
<evidence type="ECO:0000256" key="4">
    <source>
        <dbReference type="ARBA" id="ARBA00022614"/>
    </source>
</evidence>
<dbReference type="InterPro" id="IPR051824">
    <property type="entry name" value="LRR_Rcpt-Like_S/T_Kinase"/>
</dbReference>
<gene>
    <name evidence="16" type="primary">LOC109711186</name>
</gene>
<evidence type="ECO:0000256" key="11">
    <source>
        <dbReference type="ARBA" id="ARBA00023180"/>
    </source>
</evidence>
<dbReference type="OrthoDB" id="676979at2759"/>
<protein>
    <recommendedName>
        <fullName evidence="2">non-specific serine/threonine protein kinase</fullName>
        <ecNumber evidence="2">2.7.11.1</ecNumber>
    </recommendedName>
</protein>
<keyword evidence="11" id="KW-0325">Glycoprotein</keyword>
<dbReference type="SUPFAM" id="SSF52058">
    <property type="entry name" value="L domain-like"/>
    <property type="match status" value="1"/>
</dbReference>
<dbReference type="RefSeq" id="XP_020089701.1">
    <property type="nucleotide sequence ID" value="XM_020234112.1"/>
</dbReference>
<feature type="chain" id="PRO_5028294386" description="non-specific serine/threonine protein kinase" evidence="13">
    <location>
        <begin position="22"/>
        <end position="591"/>
    </location>
</feature>
<feature type="signal peptide" evidence="13">
    <location>
        <begin position="1"/>
        <end position="21"/>
    </location>
</feature>
<reference evidence="15" key="1">
    <citation type="journal article" date="2015" name="Nat. Genet.">
        <title>The pineapple genome and the evolution of CAM photosynthesis.</title>
        <authorList>
            <person name="Ming R."/>
            <person name="VanBuren R."/>
            <person name="Wai C.M."/>
            <person name="Tang H."/>
            <person name="Schatz M.C."/>
            <person name="Bowers J.E."/>
            <person name="Lyons E."/>
            <person name="Wang M.L."/>
            <person name="Chen J."/>
            <person name="Biggers E."/>
            <person name="Zhang J."/>
            <person name="Huang L."/>
            <person name="Zhang L."/>
            <person name="Miao W."/>
            <person name="Zhang J."/>
            <person name="Ye Z."/>
            <person name="Miao C."/>
            <person name="Lin Z."/>
            <person name="Wang H."/>
            <person name="Zhou H."/>
            <person name="Yim W.C."/>
            <person name="Priest H.D."/>
            <person name="Zheng C."/>
            <person name="Woodhouse M."/>
            <person name="Edger P.P."/>
            <person name="Guyot R."/>
            <person name="Guo H.B."/>
            <person name="Guo H."/>
            <person name="Zheng G."/>
            <person name="Singh R."/>
            <person name="Sharma A."/>
            <person name="Min X."/>
            <person name="Zheng Y."/>
            <person name="Lee H."/>
            <person name="Gurtowski J."/>
            <person name="Sedlazeck F.J."/>
            <person name="Harkess A."/>
            <person name="McKain M.R."/>
            <person name="Liao Z."/>
            <person name="Fang J."/>
            <person name="Liu J."/>
            <person name="Zhang X."/>
            <person name="Zhang Q."/>
            <person name="Hu W."/>
            <person name="Qin Y."/>
            <person name="Wang K."/>
            <person name="Chen L.Y."/>
            <person name="Shirley N."/>
            <person name="Lin Y.R."/>
            <person name="Liu L.Y."/>
            <person name="Hernandez A.G."/>
            <person name="Wright C.L."/>
            <person name="Bulone V."/>
            <person name="Tuskan G.A."/>
            <person name="Heath K."/>
            <person name="Zee F."/>
            <person name="Moore P.H."/>
            <person name="Sunkar R."/>
            <person name="Leebens-Mack J.H."/>
            <person name="Mockler T."/>
            <person name="Bennetzen J.L."/>
            <person name="Freeling M."/>
            <person name="Sankoff D."/>
            <person name="Paterson A.H."/>
            <person name="Zhu X."/>
            <person name="Yang X."/>
            <person name="Smith J.A."/>
            <person name="Cushman J.C."/>
            <person name="Paull R.E."/>
            <person name="Yu Q."/>
        </authorList>
    </citation>
    <scope>NUCLEOTIDE SEQUENCE [LARGE SCALE GENOMIC DNA]</scope>
    <source>
        <strain evidence="15">cv. F153</strain>
    </source>
</reference>
<comment type="subcellular location">
    <subcellularLocation>
        <location evidence="1">Membrane</location>
    </subcellularLocation>
</comment>
<evidence type="ECO:0000256" key="9">
    <source>
        <dbReference type="ARBA" id="ARBA00022840"/>
    </source>
</evidence>
<evidence type="ECO:0000256" key="1">
    <source>
        <dbReference type="ARBA" id="ARBA00004370"/>
    </source>
</evidence>
<sequence length="591" mass="64513">MAPLILLFLTSTLSLLPLGASQTNTTTTTDTIEVSALIAVFDSWNILGMLNRPHDPCAPTAWLNAPKENLVVNCNCSSPVDNTCHIVELKVSGLNIVGEIPNELFDLKELVQLDLSQNLLSGQVPPAIGSLSNMSFLDLSMNKLSGNVPSELGNLTKLYSLSFRSNRFNGVLPEELGNLTSLQYLYFDSSGVTGDLPHELAKLRKLKALWVFDNDITGTVPSFIGSLKDLTDLRIYGTSLKGPIPTIFSALEKLEVFYLGTNNLTGDLPTGIITPNLTALDVSFNPISGSLPYDHNKEGFSMNFIGTLIDSRRIYDSRSSDILYCLHEDTSCSGQNLTSSSSSFSVKCGGKKIFASGTEFYEDSDVLGAADFRLNTTHQWVVSNVGSHPSNPNSSHYIVTTNAEILGTSEPELYKTARVSPSSLRYYAVGLVNGKYTVNLHFAEIVISDNSSSWKGLGKRLFDIYIQGNRVLQDFNIIDEAKGSKRAMNKTFEANVTNSVMDIHFFWAGKGTCCIPYEGTYGPLVSAIHVYPDFNRTNLPSTHKEGMAGRLVGFASLCIAGAAILSSIVYLRWKWTAIGRTQTHSAPEEKS</sequence>
<dbReference type="InterPro" id="IPR001611">
    <property type="entry name" value="Leu-rich_rpt"/>
</dbReference>
<dbReference type="GO" id="GO:0005524">
    <property type="term" value="F:ATP binding"/>
    <property type="evidence" value="ECO:0007669"/>
    <property type="project" value="UniProtKB-KW"/>
</dbReference>
<dbReference type="GeneID" id="109711186"/>
<organism evidence="15 16">
    <name type="scientific">Ananas comosus</name>
    <name type="common">Pineapple</name>
    <name type="synonym">Ananas ananas</name>
    <dbReference type="NCBI Taxonomy" id="4615"/>
    <lineage>
        <taxon>Eukaryota</taxon>
        <taxon>Viridiplantae</taxon>
        <taxon>Streptophyta</taxon>
        <taxon>Embryophyta</taxon>
        <taxon>Tracheophyta</taxon>
        <taxon>Spermatophyta</taxon>
        <taxon>Magnoliopsida</taxon>
        <taxon>Liliopsida</taxon>
        <taxon>Poales</taxon>
        <taxon>Bromeliaceae</taxon>
        <taxon>Bromelioideae</taxon>
        <taxon>Ananas</taxon>
    </lineage>
</organism>
<dbReference type="InterPro" id="IPR032675">
    <property type="entry name" value="LRR_dom_sf"/>
</dbReference>
<dbReference type="PANTHER" id="PTHR48006:SF98">
    <property type="entry name" value="MALECTIN DOMAIN-CONTAINING PROTEIN"/>
    <property type="match status" value="1"/>
</dbReference>
<dbReference type="FunFam" id="3.80.10.10:FF:000041">
    <property type="entry name" value="LRR receptor-like serine/threonine-protein kinase ERECTA"/>
    <property type="match status" value="1"/>
</dbReference>
<evidence type="ECO:0000256" key="7">
    <source>
        <dbReference type="ARBA" id="ARBA00022737"/>
    </source>
</evidence>
<keyword evidence="15" id="KW-1185">Reference proteome</keyword>
<evidence type="ECO:0000259" key="14">
    <source>
        <dbReference type="Pfam" id="PF11721"/>
    </source>
</evidence>
<evidence type="ECO:0000256" key="5">
    <source>
        <dbReference type="ARBA" id="ARBA00022679"/>
    </source>
</evidence>
<dbReference type="FunFam" id="2.60.120.430:FF:000004">
    <property type="entry name" value="Putative leucine-rich repeat receptor-like serine/threonine-protein kinase"/>
    <property type="match status" value="1"/>
</dbReference>
<dbReference type="AlphaFoldDB" id="A0A6P5F0R6"/>
<evidence type="ECO:0000256" key="12">
    <source>
        <dbReference type="SAM" id="Phobius"/>
    </source>
</evidence>
<evidence type="ECO:0000256" key="10">
    <source>
        <dbReference type="ARBA" id="ARBA00023136"/>
    </source>
</evidence>
<accession>A0A6P5F0R6</accession>
<dbReference type="GO" id="GO:0016020">
    <property type="term" value="C:membrane"/>
    <property type="evidence" value="ECO:0007669"/>
    <property type="project" value="UniProtKB-SubCell"/>
</dbReference>
<evidence type="ECO:0000256" key="13">
    <source>
        <dbReference type="SAM" id="SignalP"/>
    </source>
</evidence>
<dbReference type="Gene3D" id="2.60.120.430">
    <property type="entry name" value="Galactose-binding lectin"/>
    <property type="match status" value="1"/>
</dbReference>